<evidence type="ECO:0000256" key="2">
    <source>
        <dbReference type="ARBA" id="ARBA00022692"/>
    </source>
</evidence>
<dbReference type="EMBL" id="MU620896">
    <property type="protein sequence ID" value="KAI8583441.1"/>
    <property type="molecule type" value="Genomic_DNA"/>
</dbReference>
<dbReference type="Pfam" id="PF08637">
    <property type="entry name" value="NCA2"/>
    <property type="match status" value="1"/>
</dbReference>
<proteinExistence type="predicted"/>
<keyword evidence="5 6" id="KW-0472">Membrane</keyword>
<evidence type="ECO:0000313" key="7">
    <source>
        <dbReference type="EMBL" id="KAI8583441.1"/>
    </source>
</evidence>
<sequence>MGFVTEQINGLNTSLYRAFSDNIKERPRRSSLSDMNEAVRTGDKRKFLSLATEAIDLSGSSLPSPNALTKYLNMYREFPKDSNDKELELLLVAKCTFALHGIIQETLLDSTLPLSQSIRYWSRIHGNWGRETYYAVQTTPIRIFRLASKTLREAPIGISALPNHISNLSRKDIIKQLFPYYSRIASTRHIIRSEVYHKRSKLVAFKNQQAARLGLLIQKKPQIDPQSDFDTSYKQVNANLNLLVHILNEISGMNAEKALCHDHQMDKLLSYDFNDNKDMDSLIKVLDDITLVMIPKCEEQYNRVIGIYGKPSFLTRYWAPLTLLYFGGNVAVKYVSRQQDNIKIWMNEAVDTAQDFAIHWLWEPMLKVWDTIRMKDQQLALLSKEGLRSDMESLERMVAEFGRDHYHFTEEQVAQLSSQVREGDLSSVLKAYEEAIKSPVKNAIRGDLIRTLLIQVQKTKVDVDLAMAALDKLLKSNELNFAFLAVAPSMILLWAVGAWIKGTWEKRTGVQVGKLGTPMRDSLREVERVLNQADTRNKDKSGNGLKLSCEQQGLVLCEVHLLRSYARRLPQRNCIREKFIEDLRELENPNYNLEQRFRTIQRMARTWGFLTASQRL</sequence>
<name>A0AAD5HI95_UMBRA</name>
<reference evidence="7" key="1">
    <citation type="submission" date="2021-06" db="EMBL/GenBank/DDBJ databases">
        <authorList>
            <consortium name="DOE Joint Genome Institute"/>
            <person name="Mondo S.J."/>
            <person name="Amses K.R."/>
            <person name="Simmons D.R."/>
            <person name="Longcore J.E."/>
            <person name="Seto K."/>
            <person name="Alves G.H."/>
            <person name="Bonds A.E."/>
            <person name="Quandt C.A."/>
            <person name="Davis W.J."/>
            <person name="Chang Y."/>
            <person name="Letcher P.M."/>
            <person name="Powell M.J."/>
            <person name="Kuo A."/>
            <person name="Labutti K."/>
            <person name="Pangilinan J."/>
            <person name="Andreopoulos W."/>
            <person name="Tritt A."/>
            <person name="Riley R."/>
            <person name="Hundley H."/>
            <person name="Johnson J."/>
            <person name="Lipzen A."/>
            <person name="Barry K."/>
            <person name="Berbee M.L."/>
            <person name="Buchler N.E."/>
            <person name="Grigoriev I.V."/>
            <person name="Spatafora J.W."/>
            <person name="Stajich J.E."/>
            <person name="James T.Y."/>
        </authorList>
    </citation>
    <scope>NUCLEOTIDE SEQUENCE</scope>
    <source>
        <strain evidence="7">AG</strain>
    </source>
</reference>
<evidence type="ECO:0000256" key="6">
    <source>
        <dbReference type="SAM" id="Phobius"/>
    </source>
</evidence>
<evidence type="ECO:0000256" key="1">
    <source>
        <dbReference type="ARBA" id="ARBA00004225"/>
    </source>
</evidence>
<evidence type="ECO:0000313" key="8">
    <source>
        <dbReference type="Proteomes" id="UP001206595"/>
    </source>
</evidence>
<dbReference type="Proteomes" id="UP001206595">
    <property type="component" value="Unassembled WGS sequence"/>
</dbReference>
<dbReference type="PANTHER" id="PTHR28234">
    <property type="entry name" value="NUCLEAR CONTROL OF ATPASE PROTEIN 2"/>
    <property type="match status" value="1"/>
</dbReference>
<organism evidence="7 8">
    <name type="scientific">Umbelopsis ramanniana AG</name>
    <dbReference type="NCBI Taxonomy" id="1314678"/>
    <lineage>
        <taxon>Eukaryota</taxon>
        <taxon>Fungi</taxon>
        <taxon>Fungi incertae sedis</taxon>
        <taxon>Mucoromycota</taxon>
        <taxon>Mucoromycotina</taxon>
        <taxon>Umbelopsidomycetes</taxon>
        <taxon>Umbelopsidales</taxon>
        <taxon>Umbelopsidaceae</taxon>
        <taxon>Umbelopsis</taxon>
    </lineage>
</organism>
<dbReference type="RefSeq" id="XP_051448445.1">
    <property type="nucleotide sequence ID" value="XM_051586097.1"/>
</dbReference>
<keyword evidence="8" id="KW-1185">Reference proteome</keyword>
<feature type="transmembrane region" description="Helical" evidence="6">
    <location>
        <begin position="481"/>
        <end position="500"/>
    </location>
</feature>
<keyword evidence="2 6" id="KW-0812">Transmembrane</keyword>
<keyword evidence="3 6" id="KW-1133">Transmembrane helix</keyword>
<evidence type="ECO:0000256" key="4">
    <source>
        <dbReference type="ARBA" id="ARBA00023128"/>
    </source>
</evidence>
<reference evidence="7" key="2">
    <citation type="journal article" date="2022" name="Proc. Natl. Acad. Sci. U.S.A.">
        <title>Diploid-dominant life cycles characterize the early evolution of Fungi.</title>
        <authorList>
            <person name="Amses K.R."/>
            <person name="Simmons D.R."/>
            <person name="Longcore J.E."/>
            <person name="Mondo S.J."/>
            <person name="Seto K."/>
            <person name="Jeronimo G.H."/>
            <person name="Bonds A.E."/>
            <person name="Quandt C.A."/>
            <person name="Davis W.J."/>
            <person name="Chang Y."/>
            <person name="Federici B.A."/>
            <person name="Kuo A."/>
            <person name="LaButti K."/>
            <person name="Pangilinan J."/>
            <person name="Andreopoulos W."/>
            <person name="Tritt A."/>
            <person name="Riley R."/>
            <person name="Hundley H."/>
            <person name="Johnson J."/>
            <person name="Lipzen A."/>
            <person name="Barry K."/>
            <person name="Lang B.F."/>
            <person name="Cuomo C.A."/>
            <person name="Buchler N.E."/>
            <person name="Grigoriev I.V."/>
            <person name="Spatafora J.W."/>
            <person name="Stajich J.E."/>
            <person name="James T.Y."/>
        </authorList>
    </citation>
    <scope>NUCLEOTIDE SEQUENCE</scope>
    <source>
        <strain evidence="7">AG</strain>
    </source>
</reference>
<dbReference type="GO" id="GO:0005741">
    <property type="term" value="C:mitochondrial outer membrane"/>
    <property type="evidence" value="ECO:0007669"/>
    <property type="project" value="TreeGrafter"/>
</dbReference>
<dbReference type="InterPro" id="IPR013946">
    <property type="entry name" value="NCA2-like"/>
</dbReference>
<dbReference type="AlphaFoldDB" id="A0AAD5HI95"/>
<keyword evidence="4" id="KW-0496">Mitochondrion</keyword>
<gene>
    <name evidence="7" type="ORF">K450DRAFT_223706</name>
</gene>
<evidence type="ECO:0000256" key="5">
    <source>
        <dbReference type="ARBA" id="ARBA00023136"/>
    </source>
</evidence>
<evidence type="ECO:0000256" key="3">
    <source>
        <dbReference type="ARBA" id="ARBA00022989"/>
    </source>
</evidence>
<comment type="caution">
    <text evidence="7">The sequence shown here is derived from an EMBL/GenBank/DDBJ whole genome shotgun (WGS) entry which is preliminary data.</text>
</comment>
<dbReference type="GeneID" id="75911445"/>
<dbReference type="PANTHER" id="PTHR28234:SF1">
    <property type="entry name" value="NUCLEAR CONTROL OF ATPASE PROTEIN 2"/>
    <property type="match status" value="1"/>
</dbReference>
<comment type="subcellular location">
    <subcellularLocation>
        <location evidence="1">Mitochondrion membrane</location>
        <topology evidence="1">Multi-pass membrane protein</topology>
    </subcellularLocation>
</comment>
<protein>
    <submittedName>
        <fullName evidence="7">Uncharacterized protein</fullName>
    </submittedName>
</protein>
<accession>A0AAD5HI95</accession>